<feature type="transmembrane region" description="Helical" evidence="9">
    <location>
        <begin position="324"/>
        <end position="344"/>
    </location>
</feature>
<dbReference type="GO" id="GO:0016020">
    <property type="term" value="C:membrane"/>
    <property type="evidence" value="ECO:0007669"/>
    <property type="project" value="UniProtKB-SubCell"/>
</dbReference>
<dbReference type="EC" id="7.1.1.2" evidence="3"/>
<keyword evidence="11" id="KW-0496">Mitochondrion</keyword>
<dbReference type="GO" id="GO:0015990">
    <property type="term" value="P:electron transport coupled proton transport"/>
    <property type="evidence" value="ECO:0007669"/>
    <property type="project" value="TreeGrafter"/>
</dbReference>
<feature type="transmembrane region" description="Helical" evidence="9">
    <location>
        <begin position="507"/>
        <end position="526"/>
    </location>
</feature>
<keyword evidence="5 9" id="KW-1133">Transmembrane helix</keyword>
<dbReference type="GO" id="GO:0008137">
    <property type="term" value="F:NADH dehydrogenase (ubiquinone) activity"/>
    <property type="evidence" value="ECO:0007669"/>
    <property type="project" value="UniProtKB-EC"/>
</dbReference>
<feature type="transmembrane region" description="Helical" evidence="9">
    <location>
        <begin position="356"/>
        <end position="377"/>
    </location>
</feature>
<feature type="domain" description="NADH:quinone oxidoreductase/Mrp antiporter transmembrane" evidence="10">
    <location>
        <begin position="95"/>
        <end position="370"/>
    </location>
</feature>
<comment type="catalytic activity">
    <reaction evidence="8">
        <text>a ubiquinone + NADH + 5 H(+)(in) = a ubiquinol + NAD(+) + 4 H(+)(out)</text>
        <dbReference type="Rhea" id="RHEA:29091"/>
        <dbReference type="Rhea" id="RHEA-COMP:9565"/>
        <dbReference type="Rhea" id="RHEA-COMP:9566"/>
        <dbReference type="ChEBI" id="CHEBI:15378"/>
        <dbReference type="ChEBI" id="CHEBI:16389"/>
        <dbReference type="ChEBI" id="CHEBI:17976"/>
        <dbReference type="ChEBI" id="CHEBI:57540"/>
        <dbReference type="ChEBI" id="CHEBI:57945"/>
        <dbReference type="EC" id="7.1.1.2"/>
    </reaction>
</comment>
<protein>
    <recommendedName>
        <fullName evidence="3">NADH:ubiquinone reductase (H(+)-translocating)</fullName>
        <ecNumber evidence="3">7.1.1.2</ecNumber>
    </recommendedName>
    <alternativeName>
        <fullName evidence="7">NADH dehydrogenase subunit 5</fullName>
    </alternativeName>
</protein>
<keyword evidence="4 9" id="KW-0812">Transmembrane</keyword>
<keyword evidence="6 9" id="KW-0472">Membrane</keyword>
<feature type="transmembrane region" description="Helical" evidence="9">
    <location>
        <begin position="6"/>
        <end position="31"/>
    </location>
</feature>
<feature type="transmembrane region" description="Helical" evidence="9">
    <location>
        <begin position="43"/>
        <end position="65"/>
    </location>
</feature>
<dbReference type="AlphaFoldDB" id="A0A023HTV4"/>
<dbReference type="CTD" id="4540"/>
<feature type="transmembrane region" description="Helical" evidence="9">
    <location>
        <begin position="430"/>
        <end position="452"/>
    </location>
</feature>
<dbReference type="GO" id="GO:0042773">
    <property type="term" value="P:ATP synthesis coupled electron transport"/>
    <property type="evidence" value="ECO:0007669"/>
    <property type="project" value="InterPro"/>
</dbReference>
<dbReference type="PANTHER" id="PTHR42829:SF2">
    <property type="entry name" value="NADH-UBIQUINONE OXIDOREDUCTASE CHAIN 5"/>
    <property type="match status" value="1"/>
</dbReference>
<dbReference type="Pfam" id="PF00361">
    <property type="entry name" value="Proton_antipo_M"/>
    <property type="match status" value="1"/>
</dbReference>
<evidence type="ECO:0000256" key="8">
    <source>
        <dbReference type="ARBA" id="ARBA00049551"/>
    </source>
</evidence>
<feature type="transmembrane region" description="Helical" evidence="9">
    <location>
        <begin position="254"/>
        <end position="280"/>
    </location>
</feature>
<sequence>MDISIFLMVFCLFLICVVIVFLPILKFGIFFVEWDFLSFKVSFYFNSLMFSLILLLVTISVLLFSTYYLDSELNFNYYYFMLLIFVGSMFSLIYSNSCFTMLVSWDLLGISSFFLVLFYNNWDSCSGAMNTVLTNRLGDFFMFVFFSSVLFSSYYFLSLSLFCWLSSLMLLLASFTKSAQFPFSGWLPKAMSAPTPISSLVHSSTLVTAGLVLVMNFSELSFNKDVIVIILFIGVFTMFFSSVAALVEEDLKKVVALSTLSQMGFSMLTVGLGLGFISFIHLLSHALFKSCLFMQIGYLIHCSFGQQDGRNYSNLGNLPHFIQLQLLVTLFCLCGLIFSSGAVSKDFILEFFFSNYFMVFFSAMFFVSVFFTFGYSYRLWKGFFMSFSSPVFHFSSSLIMNFLSLVLVFFSVVFIWWLNFNMLSLPSLFLYVDFFVPLFFVGLMILVAYLGLKFLLKEFVYKFVVDYLAKDFIYSLVNYKFFDLLLNNVNSKGVTLFSLTGLLGNSYMKSLYFNSVVVVLMLFFFLM</sequence>
<evidence type="ECO:0000256" key="4">
    <source>
        <dbReference type="ARBA" id="ARBA00022692"/>
    </source>
</evidence>
<feature type="transmembrane region" description="Helical" evidence="9">
    <location>
        <begin position="77"/>
        <end position="95"/>
    </location>
</feature>
<geneLocation type="mitochondrion" evidence="11"/>
<evidence type="ECO:0000256" key="1">
    <source>
        <dbReference type="ARBA" id="ARBA00003257"/>
    </source>
</evidence>
<proteinExistence type="predicted"/>
<feature type="transmembrane region" description="Helical" evidence="9">
    <location>
        <begin position="398"/>
        <end position="418"/>
    </location>
</feature>
<evidence type="ECO:0000256" key="3">
    <source>
        <dbReference type="ARBA" id="ARBA00012944"/>
    </source>
</evidence>
<dbReference type="InterPro" id="IPR001750">
    <property type="entry name" value="ND/Mrp_TM"/>
</dbReference>
<dbReference type="RefSeq" id="YP_009027244.1">
    <property type="nucleotide sequence ID" value="NC_024037.1"/>
</dbReference>
<accession>A0A023HTV4</accession>
<evidence type="ECO:0000259" key="10">
    <source>
        <dbReference type="Pfam" id="PF00361"/>
    </source>
</evidence>
<reference evidence="11" key="1">
    <citation type="journal article" date="2014" name="Infect. Genet. Evol.">
        <title>Mitochondrial genomes of Anisakis simplex and Contracaecum osculatum (sensu stricto)--comparisons with selected nematodes.</title>
        <authorList>
            <person name="Mohandas N."/>
            <person name="Jabbar A."/>
            <person name="Podolska M."/>
            <person name="Zhu X.Q."/>
            <person name="Littlewood D.T."/>
            <person name="Jex A.R."/>
            <person name="Gasser R.B."/>
        </authorList>
    </citation>
    <scope>NUCLEOTIDE SEQUENCE</scope>
</reference>
<dbReference type="PRINTS" id="PR01434">
    <property type="entry name" value="NADHDHGNASE5"/>
</dbReference>
<evidence type="ECO:0000256" key="9">
    <source>
        <dbReference type="SAM" id="Phobius"/>
    </source>
</evidence>
<dbReference type="GO" id="GO:0003954">
    <property type="term" value="F:NADH dehydrogenase activity"/>
    <property type="evidence" value="ECO:0007669"/>
    <property type="project" value="TreeGrafter"/>
</dbReference>
<dbReference type="EMBL" id="KC965057">
    <property type="protein sequence ID" value="AGR53824.1"/>
    <property type="molecule type" value="Genomic_DNA"/>
</dbReference>
<feature type="transmembrane region" description="Helical" evidence="9">
    <location>
        <begin position="140"/>
        <end position="173"/>
    </location>
</feature>
<evidence type="ECO:0000256" key="6">
    <source>
        <dbReference type="ARBA" id="ARBA00023136"/>
    </source>
</evidence>
<evidence type="ECO:0000256" key="2">
    <source>
        <dbReference type="ARBA" id="ARBA00004141"/>
    </source>
</evidence>
<dbReference type="GeneID" id="19099536"/>
<organism evidence="11">
    <name type="scientific">Contracaecum osculatum</name>
    <name type="common">Nematode worm</name>
    <dbReference type="NCBI Taxonomy" id="106324"/>
    <lineage>
        <taxon>Eukaryota</taxon>
        <taxon>Metazoa</taxon>
        <taxon>Ecdysozoa</taxon>
        <taxon>Nematoda</taxon>
        <taxon>Chromadorea</taxon>
        <taxon>Rhabditida</taxon>
        <taxon>Spirurina</taxon>
        <taxon>Ascaridomorpha</taxon>
        <taxon>Ascaridoidea</taxon>
        <taxon>Anisakidae</taxon>
        <taxon>Contracaecum</taxon>
    </lineage>
</organism>
<evidence type="ECO:0000313" key="11">
    <source>
        <dbReference type="EMBL" id="AGR53824.1"/>
    </source>
</evidence>
<name>A0A023HTV4_CONOS</name>
<evidence type="ECO:0000256" key="5">
    <source>
        <dbReference type="ARBA" id="ARBA00022989"/>
    </source>
</evidence>
<dbReference type="InterPro" id="IPR003945">
    <property type="entry name" value="NU5C-like"/>
</dbReference>
<dbReference type="PANTHER" id="PTHR42829">
    <property type="entry name" value="NADH-UBIQUINONE OXIDOREDUCTASE CHAIN 5"/>
    <property type="match status" value="1"/>
</dbReference>
<feature type="transmembrane region" description="Helical" evidence="9">
    <location>
        <begin position="102"/>
        <end position="120"/>
    </location>
</feature>
<evidence type="ECO:0000256" key="7">
    <source>
        <dbReference type="ARBA" id="ARBA00031027"/>
    </source>
</evidence>
<gene>
    <name evidence="11" type="primary">ND5</name>
</gene>
<feature type="transmembrane region" description="Helical" evidence="9">
    <location>
        <begin position="226"/>
        <end position="247"/>
    </location>
</feature>
<comment type="function">
    <text evidence="1">Core subunit of the mitochondrial membrane respiratory chain NADH dehydrogenase (Complex I) that is believed to belong to the minimal assembly required for catalysis. Complex I functions in the transfer of electrons from NADH to the respiratory chain. The immediate electron acceptor for the enzyme is believed to be ubiquinone.</text>
</comment>
<comment type="subcellular location">
    <subcellularLocation>
        <location evidence="2">Membrane</location>
        <topology evidence="2">Multi-pass membrane protein</topology>
    </subcellularLocation>
</comment>